<name>A0A0R3WNB7_HYDTA</name>
<feature type="domain" description="Conserved oligomeric Golgi complex subunit 5 helical" evidence="1">
    <location>
        <begin position="128"/>
        <end position="390"/>
    </location>
</feature>
<dbReference type="InterPro" id="IPR048485">
    <property type="entry name" value="COG5_helical"/>
</dbReference>
<protein>
    <submittedName>
        <fullName evidence="4">Conserved oligomeric Golgi complex subunit 5</fullName>
    </submittedName>
</protein>
<dbReference type="AlphaFoldDB" id="A0A0R3WNB7"/>
<dbReference type="InterPro" id="IPR019465">
    <property type="entry name" value="Cog5"/>
</dbReference>
<dbReference type="EMBL" id="UYWX01000887">
    <property type="protein sequence ID" value="VDM19349.1"/>
    <property type="molecule type" value="Genomic_DNA"/>
</dbReference>
<evidence type="ECO:0000313" key="3">
    <source>
        <dbReference type="Proteomes" id="UP000274429"/>
    </source>
</evidence>
<evidence type="ECO:0000259" key="1">
    <source>
        <dbReference type="Pfam" id="PF20649"/>
    </source>
</evidence>
<reference evidence="2 3" key="2">
    <citation type="submission" date="2018-11" db="EMBL/GenBank/DDBJ databases">
        <authorList>
            <consortium name="Pathogen Informatics"/>
        </authorList>
    </citation>
    <scope>NUCLEOTIDE SEQUENCE [LARGE SCALE GENOMIC DNA]</scope>
</reference>
<dbReference type="SUPFAM" id="SSF48371">
    <property type="entry name" value="ARM repeat"/>
    <property type="match status" value="1"/>
</dbReference>
<dbReference type="Pfam" id="PF20649">
    <property type="entry name" value="COG5_C"/>
    <property type="match status" value="1"/>
</dbReference>
<evidence type="ECO:0000313" key="4">
    <source>
        <dbReference type="WBParaSite" id="TTAC_0000225501-mRNA-1"/>
    </source>
</evidence>
<sequence length="842" mass="93561">LIFKCYLCTNHFRLDAAISQHVSKYNNELLNQTVELENFSNIVGSVESRIMNVSGSVNMIKQRIAKHYEHLSTQVTIIHRLGMVYEVLRGVLRTSSTLKKLHAASDIVQASECIDELEYTFASLDWNGITVLEEHYQDLLKEKARVTGEAWDVIYSSFKNKDQARLSLALQAFHNLAILPKVVQALVSDWQAEIENAVKSSADVEDLNKQARGKVISSLTSTTPGKLASILSCKASLPNSGGHAAAFRSLLWGGLDQMVGTLARCLAQARMVCATLQKKRPSVENVTLLGDLCNYVLKNLDDPNERDGCIAIMMIIYNDETNCSKDSILLKIRELAERVDAYLAEVCSDGLLGWIATCLSAIFEPVLRRRSGQLKEALEKDYPRLLKLFLNIGDQQQRLSNPIKNFLAPFEAAYLGRCLTRLCDRVNSTFVDVNVSESNGENLPRLIDAERMVQTVATELTRSAAVQQELFCKVIRNVTKMMALFSTKVEALIITTPEAFHLPVDGFPTAAQKKNAHLVNFTCAFVDRLRMAIAGHATVQQQMWECRKAGVEDPQAIIDKAIVTKLSSVCLSALEPLLKAIKEYILDQVLPRIHKEISDGEEDPPYVRDLQAFVNRLQTEYLTSFSASLSTSGSGFRLAGKQIFTSGEVAVRTGLQTRVIPHCLDALAVHASLFRPCANEAQRSHLTTTSAAIEMALATLAPPSVSTEDAFARLRTLRQLFSLPTEDILSMSKSQGLAPLKGCSRGNVGLSGDRLPGSLVLHHVIARAPDEIPLPHQTVSGWNLERYIRWCLLTADEAARLAFITNALDVYAEQVEERKQCAYPPIYLILRDLLEYYAHQQQ</sequence>
<dbReference type="GO" id="GO:0006891">
    <property type="term" value="P:intra-Golgi vesicle-mediated transport"/>
    <property type="evidence" value="ECO:0007669"/>
    <property type="project" value="InterPro"/>
</dbReference>
<gene>
    <name evidence="2" type="ORF">TTAC_LOCUS2242</name>
</gene>
<proteinExistence type="predicted"/>
<dbReference type="PANTHER" id="PTHR13228:SF3">
    <property type="entry name" value="CONSERVED OLIGOMERIC GOLGI COMPLEX SUBUNIT 5"/>
    <property type="match status" value="1"/>
</dbReference>
<dbReference type="STRING" id="6205.A0A0R3WNB7"/>
<accession>A0A0R3WNB7</accession>
<dbReference type="GO" id="GO:0017119">
    <property type="term" value="C:Golgi transport complex"/>
    <property type="evidence" value="ECO:0007669"/>
    <property type="project" value="InterPro"/>
</dbReference>
<dbReference type="OrthoDB" id="18786at2759"/>
<evidence type="ECO:0000313" key="2">
    <source>
        <dbReference type="EMBL" id="VDM19349.1"/>
    </source>
</evidence>
<dbReference type="PANTHER" id="PTHR13228">
    <property type="entry name" value="CONSERVED OLIGOMERIC GOLGI COMPLEX COMPONENT 5"/>
    <property type="match status" value="1"/>
</dbReference>
<keyword evidence="3" id="KW-1185">Reference proteome</keyword>
<reference evidence="4" key="1">
    <citation type="submission" date="2017-02" db="UniProtKB">
        <authorList>
            <consortium name="WormBaseParasite"/>
        </authorList>
    </citation>
    <scope>IDENTIFICATION</scope>
</reference>
<dbReference type="InterPro" id="IPR016024">
    <property type="entry name" value="ARM-type_fold"/>
</dbReference>
<dbReference type="Proteomes" id="UP000274429">
    <property type="component" value="Unassembled WGS sequence"/>
</dbReference>
<organism evidence="4">
    <name type="scientific">Hydatigena taeniaeformis</name>
    <name type="common">Feline tapeworm</name>
    <name type="synonym">Taenia taeniaeformis</name>
    <dbReference type="NCBI Taxonomy" id="6205"/>
    <lineage>
        <taxon>Eukaryota</taxon>
        <taxon>Metazoa</taxon>
        <taxon>Spiralia</taxon>
        <taxon>Lophotrochozoa</taxon>
        <taxon>Platyhelminthes</taxon>
        <taxon>Cestoda</taxon>
        <taxon>Eucestoda</taxon>
        <taxon>Cyclophyllidea</taxon>
        <taxon>Taeniidae</taxon>
        <taxon>Hydatigera</taxon>
    </lineage>
</organism>
<dbReference type="WBParaSite" id="TTAC_0000225501-mRNA-1">
    <property type="protein sequence ID" value="TTAC_0000225501-mRNA-1"/>
    <property type="gene ID" value="TTAC_0000225501"/>
</dbReference>